<sequence>MALIAGAVYGCFRTLHSKKCCGSGKGCCKDEETCHCSIRKEQ</sequence>
<proteinExistence type="predicted"/>
<dbReference type="AlphaFoldDB" id="M9SJX9"/>
<protein>
    <recommendedName>
        <fullName evidence="3">FeoB-associated Cys-rich membrane protein</fullName>
    </recommendedName>
</protein>
<dbReference type="EMBL" id="CP004049">
    <property type="protein sequence ID" value="AGI85792.1"/>
    <property type="molecule type" value="Genomic_DNA"/>
</dbReference>
<accession>M9SJX9</accession>
<reference evidence="1 2" key="1">
    <citation type="journal article" date="2012" name="J. Bacteriol.">
        <title>Genome sequence of 'Candidatus Methanomethylophilus alvus' Mx1201, a methanogenic archaeon from the human gut belonging to a seventh order of methanogens.</title>
        <authorList>
            <person name="Borrel G."/>
            <person name="Harris H.M."/>
            <person name="Tottey W."/>
            <person name="Mihajlovski A."/>
            <person name="Parisot N."/>
            <person name="Peyretaillade E."/>
            <person name="Peyret P."/>
            <person name="Gribaldo S."/>
            <person name="O'Toole P.W."/>
            <person name="Brugere J.F."/>
        </authorList>
    </citation>
    <scope>NUCLEOTIDE SEQUENCE [LARGE SCALE GENOMIC DNA]</scope>
    <source>
        <strain evidence="1 2">Mx1201</strain>
    </source>
</reference>
<dbReference type="InParanoid" id="M9SJX9"/>
<dbReference type="STRING" id="1236689.MMALV_10570"/>
<dbReference type="KEGG" id="max:MMALV_10570"/>
<organism evidence="1 2">
    <name type="scientific">Methanomethylophilus alvi (strain Mx1201)</name>
    <dbReference type="NCBI Taxonomy" id="1236689"/>
    <lineage>
        <taxon>Archaea</taxon>
        <taxon>Methanobacteriati</taxon>
        <taxon>Thermoplasmatota</taxon>
        <taxon>Thermoplasmata</taxon>
        <taxon>Methanomassiliicoccales</taxon>
        <taxon>Methanomethylophilaceae</taxon>
        <taxon>Methanomethylophilus</taxon>
    </lineage>
</organism>
<gene>
    <name evidence="1" type="ORF">MMALV_10570</name>
</gene>
<dbReference type="Proteomes" id="UP000012672">
    <property type="component" value="Chromosome"/>
</dbReference>
<dbReference type="eggNOG" id="arCOG15204">
    <property type="taxonomic scope" value="Archaea"/>
</dbReference>
<dbReference type="HOGENOM" id="CLU_3245169_0_0_2"/>
<evidence type="ECO:0008006" key="3">
    <source>
        <dbReference type="Google" id="ProtNLM"/>
    </source>
</evidence>
<evidence type="ECO:0000313" key="2">
    <source>
        <dbReference type="Proteomes" id="UP000012672"/>
    </source>
</evidence>
<name>M9SJX9_METAX</name>
<evidence type="ECO:0000313" key="1">
    <source>
        <dbReference type="EMBL" id="AGI85792.1"/>
    </source>
</evidence>
<keyword evidence="2" id="KW-1185">Reference proteome</keyword>